<keyword evidence="7 10" id="KW-0804">Transcription</keyword>
<dbReference type="Gene3D" id="3.90.940.10">
    <property type="match status" value="1"/>
</dbReference>
<dbReference type="Proteomes" id="UP000609849">
    <property type="component" value="Unassembled WGS sequence"/>
</dbReference>
<dbReference type="InterPro" id="IPR003716">
    <property type="entry name" value="DNA-dir_RNA_pol_omega"/>
</dbReference>
<dbReference type="GO" id="GO:0003899">
    <property type="term" value="F:DNA-directed RNA polymerase activity"/>
    <property type="evidence" value="ECO:0007669"/>
    <property type="project" value="UniProtKB-EC"/>
</dbReference>
<reference evidence="11 12" key="1">
    <citation type="submission" date="2020-08" db="EMBL/GenBank/DDBJ databases">
        <authorList>
            <person name="Liu C."/>
            <person name="Sun Q."/>
        </authorList>
    </citation>
    <scope>NUCLEOTIDE SEQUENCE [LARGE SCALE GENOMIC DNA]</scope>
    <source>
        <strain evidence="11 12">NSJ-18</strain>
    </source>
</reference>
<evidence type="ECO:0000256" key="4">
    <source>
        <dbReference type="ARBA" id="ARBA00022478"/>
    </source>
</evidence>
<dbReference type="SUPFAM" id="SSF63562">
    <property type="entry name" value="RPB6/omega subunit-like"/>
    <property type="match status" value="1"/>
</dbReference>
<keyword evidence="6 10" id="KW-0548">Nucleotidyltransferase</keyword>
<dbReference type="InterPro" id="IPR006110">
    <property type="entry name" value="Pol_omega/Rpo6/RPB6"/>
</dbReference>
<dbReference type="GO" id="GO:0000428">
    <property type="term" value="C:DNA-directed RNA polymerase complex"/>
    <property type="evidence" value="ECO:0007669"/>
    <property type="project" value="UniProtKB-KW"/>
</dbReference>
<dbReference type="EMBL" id="JACRWE010000002">
    <property type="protein sequence ID" value="MBC5996007.1"/>
    <property type="molecule type" value="Genomic_DNA"/>
</dbReference>
<organism evidence="11 12">
    <name type="scientific">Romboutsia faecis</name>
    <dbReference type="NCBI Taxonomy" id="2764597"/>
    <lineage>
        <taxon>Bacteria</taxon>
        <taxon>Bacillati</taxon>
        <taxon>Bacillota</taxon>
        <taxon>Clostridia</taxon>
        <taxon>Peptostreptococcales</taxon>
        <taxon>Peptostreptococcaceae</taxon>
        <taxon>Romboutsia</taxon>
    </lineage>
</organism>
<evidence type="ECO:0000313" key="11">
    <source>
        <dbReference type="EMBL" id="MBC5996007.1"/>
    </source>
</evidence>
<keyword evidence="4 10" id="KW-0240">DNA-directed RNA polymerase</keyword>
<protein>
    <recommendedName>
        <fullName evidence="3 10">DNA-directed RNA polymerase subunit omega</fullName>
        <shortName evidence="10">RNAP omega subunit</shortName>
        <ecNumber evidence="2 10">2.7.7.6</ecNumber>
    </recommendedName>
    <alternativeName>
        <fullName evidence="10">RNA polymerase omega subunit</fullName>
    </alternativeName>
    <alternativeName>
        <fullName evidence="8 10">Transcriptase subunit omega</fullName>
    </alternativeName>
</protein>
<name>A0ABR7JMM1_9FIRM</name>
<evidence type="ECO:0000256" key="7">
    <source>
        <dbReference type="ARBA" id="ARBA00023163"/>
    </source>
</evidence>
<keyword evidence="12" id="KW-1185">Reference proteome</keyword>
<evidence type="ECO:0000256" key="9">
    <source>
        <dbReference type="ARBA" id="ARBA00048552"/>
    </source>
</evidence>
<comment type="catalytic activity">
    <reaction evidence="9 10">
        <text>RNA(n) + a ribonucleoside 5'-triphosphate = RNA(n+1) + diphosphate</text>
        <dbReference type="Rhea" id="RHEA:21248"/>
        <dbReference type="Rhea" id="RHEA-COMP:14527"/>
        <dbReference type="Rhea" id="RHEA-COMP:17342"/>
        <dbReference type="ChEBI" id="CHEBI:33019"/>
        <dbReference type="ChEBI" id="CHEBI:61557"/>
        <dbReference type="ChEBI" id="CHEBI:140395"/>
        <dbReference type="EC" id="2.7.7.6"/>
    </reaction>
</comment>
<evidence type="ECO:0000256" key="10">
    <source>
        <dbReference type="HAMAP-Rule" id="MF_00366"/>
    </source>
</evidence>
<evidence type="ECO:0000256" key="1">
    <source>
        <dbReference type="ARBA" id="ARBA00006711"/>
    </source>
</evidence>
<evidence type="ECO:0000256" key="2">
    <source>
        <dbReference type="ARBA" id="ARBA00012418"/>
    </source>
</evidence>
<dbReference type="PANTHER" id="PTHR34476">
    <property type="entry name" value="DNA-DIRECTED RNA POLYMERASE SUBUNIT OMEGA"/>
    <property type="match status" value="1"/>
</dbReference>
<sequence length="89" mass="10282">MIKPSINEVLNKIDNRYYLVGTVAKRAREIIDGSTPYVENKQKENKPVCIATQEVAEGEITYRLLTQEEIDLAELEEKQEQEAINKEEE</sequence>
<comment type="similarity">
    <text evidence="1 10">Belongs to the RNA polymerase subunit omega family.</text>
</comment>
<comment type="function">
    <text evidence="10">Promotes RNA polymerase assembly. Latches the N- and C-terminal regions of the beta' subunit thereby facilitating its interaction with the beta and alpha subunits.</text>
</comment>
<accession>A0ABR7JMM1</accession>
<dbReference type="HAMAP" id="MF_00366">
    <property type="entry name" value="RNApol_bact_RpoZ"/>
    <property type="match status" value="1"/>
</dbReference>
<dbReference type="RefSeq" id="WP_153924030.1">
    <property type="nucleotide sequence ID" value="NZ_JACRWE010000002.1"/>
</dbReference>
<comment type="subunit">
    <text evidence="10">The RNAP catalytic core consists of 2 alpha, 1 beta, 1 beta' and 1 omega subunit. When a sigma factor is associated with the core the holoenzyme is formed, which can initiate transcription.</text>
</comment>
<evidence type="ECO:0000256" key="3">
    <source>
        <dbReference type="ARBA" id="ARBA00013725"/>
    </source>
</evidence>
<gene>
    <name evidence="10" type="primary">rpoZ</name>
    <name evidence="11" type="ORF">H8923_04480</name>
</gene>
<evidence type="ECO:0000313" key="12">
    <source>
        <dbReference type="Proteomes" id="UP000609849"/>
    </source>
</evidence>
<keyword evidence="5 10" id="KW-0808">Transferase</keyword>
<dbReference type="InterPro" id="IPR036161">
    <property type="entry name" value="RPB6/omega-like_sf"/>
</dbReference>
<dbReference type="NCBIfam" id="TIGR00690">
    <property type="entry name" value="rpoZ"/>
    <property type="match status" value="1"/>
</dbReference>
<dbReference type="EC" id="2.7.7.6" evidence="2 10"/>
<proteinExistence type="inferred from homology"/>
<evidence type="ECO:0000256" key="8">
    <source>
        <dbReference type="ARBA" id="ARBA00029924"/>
    </source>
</evidence>
<comment type="caution">
    <text evidence="11">The sequence shown here is derived from an EMBL/GenBank/DDBJ whole genome shotgun (WGS) entry which is preliminary data.</text>
</comment>
<dbReference type="Pfam" id="PF01192">
    <property type="entry name" value="RNA_pol_Rpb6"/>
    <property type="match status" value="1"/>
</dbReference>
<evidence type="ECO:0000256" key="5">
    <source>
        <dbReference type="ARBA" id="ARBA00022679"/>
    </source>
</evidence>
<dbReference type="PANTHER" id="PTHR34476:SF1">
    <property type="entry name" value="DNA-DIRECTED RNA POLYMERASE SUBUNIT OMEGA"/>
    <property type="match status" value="1"/>
</dbReference>
<dbReference type="SMART" id="SM01409">
    <property type="entry name" value="RNA_pol_Rpb6"/>
    <property type="match status" value="1"/>
</dbReference>
<evidence type="ECO:0000256" key="6">
    <source>
        <dbReference type="ARBA" id="ARBA00022695"/>
    </source>
</evidence>